<name>A0A6G3U2T7_9ACTN</name>
<accession>A0A6G3U2T7</accession>
<sequence>MTSASLKPSTTPPAAPEHEDAPTGPGRRAVVATVTAAGLAAALTACG</sequence>
<dbReference type="AlphaFoldDB" id="A0A6G3U2T7"/>
<dbReference type="EMBL" id="JAAGMU010000829">
    <property type="protein sequence ID" value="NEC80645.1"/>
    <property type="molecule type" value="Genomic_DNA"/>
</dbReference>
<protein>
    <submittedName>
        <fullName evidence="2">Rieske (2Fe-2S) protein</fullName>
    </submittedName>
</protein>
<reference evidence="2" key="1">
    <citation type="submission" date="2020-01" db="EMBL/GenBank/DDBJ databases">
        <title>Insect and environment-associated Actinomycetes.</title>
        <authorList>
            <person name="Currrie C."/>
            <person name="Chevrette M."/>
            <person name="Carlson C."/>
            <person name="Stubbendieck R."/>
            <person name="Wendt-Pienkowski E."/>
        </authorList>
    </citation>
    <scope>NUCLEOTIDE SEQUENCE</scope>
    <source>
        <strain evidence="2">SID7958</strain>
    </source>
</reference>
<gene>
    <name evidence="2" type="ORF">G3I38_15750</name>
</gene>
<evidence type="ECO:0000256" key="1">
    <source>
        <dbReference type="SAM" id="MobiDB-lite"/>
    </source>
</evidence>
<comment type="caution">
    <text evidence="2">The sequence shown here is derived from an EMBL/GenBank/DDBJ whole genome shotgun (WGS) entry which is preliminary data.</text>
</comment>
<evidence type="ECO:0000313" key="2">
    <source>
        <dbReference type="EMBL" id="NEC80645.1"/>
    </source>
</evidence>
<organism evidence="2">
    <name type="scientific">Streptomyces sp. SID7958</name>
    <dbReference type="NCBI Taxonomy" id="2706093"/>
    <lineage>
        <taxon>Bacteria</taxon>
        <taxon>Bacillati</taxon>
        <taxon>Actinomycetota</taxon>
        <taxon>Actinomycetes</taxon>
        <taxon>Kitasatosporales</taxon>
        <taxon>Streptomycetaceae</taxon>
        <taxon>Streptomyces</taxon>
    </lineage>
</organism>
<feature type="non-terminal residue" evidence="2">
    <location>
        <position position="47"/>
    </location>
</feature>
<feature type="region of interest" description="Disordered" evidence="1">
    <location>
        <begin position="1"/>
        <end position="27"/>
    </location>
</feature>
<proteinExistence type="predicted"/>